<evidence type="ECO:0000256" key="1">
    <source>
        <dbReference type="ARBA" id="ARBA00022723"/>
    </source>
</evidence>
<evidence type="ECO:0000313" key="4">
    <source>
        <dbReference type="EMBL" id="GAA5795899.1"/>
    </source>
</evidence>
<evidence type="ECO:0000256" key="3">
    <source>
        <dbReference type="SAM" id="MobiDB-lite"/>
    </source>
</evidence>
<feature type="compositionally biased region" description="Polar residues" evidence="3">
    <location>
        <begin position="320"/>
        <end position="331"/>
    </location>
</feature>
<proteinExistence type="predicted"/>
<feature type="compositionally biased region" description="Polar residues" evidence="3">
    <location>
        <begin position="358"/>
        <end position="367"/>
    </location>
</feature>
<dbReference type="Pfam" id="PF00653">
    <property type="entry name" value="BIR"/>
    <property type="match status" value="1"/>
</dbReference>
<evidence type="ECO:0000256" key="2">
    <source>
        <dbReference type="ARBA" id="ARBA00022833"/>
    </source>
</evidence>
<dbReference type="PANTHER" id="PTHR46771:SF5">
    <property type="entry name" value="DETERIN"/>
    <property type="match status" value="1"/>
</dbReference>
<dbReference type="EMBL" id="BAABUJ010000005">
    <property type="protein sequence ID" value="GAA5795899.1"/>
    <property type="molecule type" value="Genomic_DNA"/>
</dbReference>
<feature type="compositionally biased region" description="Polar residues" evidence="3">
    <location>
        <begin position="199"/>
        <end position="219"/>
    </location>
</feature>
<feature type="compositionally biased region" description="Low complexity" evidence="3">
    <location>
        <begin position="338"/>
        <end position="350"/>
    </location>
</feature>
<feature type="compositionally biased region" description="Basic and acidic residues" evidence="3">
    <location>
        <begin position="391"/>
        <end position="402"/>
    </location>
</feature>
<accession>A0ABP9XM82</accession>
<dbReference type="SUPFAM" id="SSF57924">
    <property type="entry name" value="Inhibitor of apoptosis (IAP) repeat"/>
    <property type="match status" value="1"/>
</dbReference>
<dbReference type="InterPro" id="IPR001370">
    <property type="entry name" value="BIR_rpt"/>
</dbReference>
<feature type="compositionally biased region" description="Polar residues" evidence="3">
    <location>
        <begin position="443"/>
        <end position="460"/>
    </location>
</feature>
<keyword evidence="2" id="KW-0862">Zinc</keyword>
<name>A0ABP9XM82_9FUNG</name>
<keyword evidence="5" id="KW-1185">Reference proteome</keyword>
<dbReference type="PROSITE" id="PS50143">
    <property type="entry name" value="BIR_REPEAT_2"/>
    <property type="match status" value="1"/>
</dbReference>
<dbReference type="Proteomes" id="UP001476247">
    <property type="component" value="Unassembled WGS sequence"/>
</dbReference>
<feature type="compositionally biased region" description="Low complexity" evidence="3">
    <location>
        <begin position="182"/>
        <end position="191"/>
    </location>
</feature>
<gene>
    <name evidence="4" type="ORF">HPULCUR_001263</name>
</gene>
<protein>
    <submittedName>
        <fullName evidence="4">Uncharacterized protein</fullName>
    </submittedName>
</protein>
<reference evidence="4 5" key="1">
    <citation type="submission" date="2024-04" db="EMBL/GenBank/DDBJ databases">
        <title>genome sequences of Mucor flavus KT1a and Helicostylum pulchrum KT1b strains isolation_sourced from the surface of a dry-aged beef.</title>
        <authorList>
            <person name="Toyotome T."/>
            <person name="Hosono M."/>
            <person name="Torimaru M."/>
            <person name="Fukuda K."/>
            <person name="Mikami N."/>
        </authorList>
    </citation>
    <scope>NUCLEOTIDE SEQUENCE [LARGE SCALE GENOMIC DNA]</scope>
    <source>
        <strain evidence="4 5">KT1b</strain>
    </source>
</reference>
<sequence>MAPAGPSTLKRTNDVVFAFFFGVFILHEYPGIYSIYGASIIVLMTSAVRIHKIYNHQKKASNESPHCAWKQLNFPDAHERPLSDPIKAFDRPRSIGMHCARLATFNSHKYWPPKKGTTRYPIAAKLAGAGFYFTPTTLPSRVKCAYCGESITVNPNDTDLLNKHRQLSTDCAFFEETRSIRNSRSTRSSSIKGDESDTDSSASKRTIDTVSTSSETSIPISKRQKGQDKASELVASKKCTSGKEPADFDQIFTPPKPTRRTIITYGSSRPVHRLPFSARNNPSGVNILPDFKSSLIIKPDGPYIASPATKPIDNPKKAPQASTKPKTIQTRRLQKPEASGSGASVSAANSSKKRSHSRSTVFDNATPPSKKPILKEPIDTSTDITSIPKKVFRDKGKGREVEYNLPSSLPTIETISLSQSGNKLPEPFTSISKERDYVPTAEGSESSRQPPVRTEPSQAI</sequence>
<feature type="compositionally biased region" description="Polar residues" evidence="3">
    <location>
        <begin position="405"/>
        <end position="422"/>
    </location>
</feature>
<dbReference type="PANTHER" id="PTHR46771">
    <property type="entry name" value="DETERIN"/>
    <property type="match status" value="1"/>
</dbReference>
<feature type="region of interest" description="Disordered" evidence="3">
    <location>
        <begin position="306"/>
        <end position="460"/>
    </location>
</feature>
<dbReference type="InterPro" id="IPR051190">
    <property type="entry name" value="Baculoviral_IAP"/>
</dbReference>
<comment type="caution">
    <text evidence="4">The sequence shown here is derived from an EMBL/GenBank/DDBJ whole genome shotgun (WGS) entry which is preliminary data.</text>
</comment>
<organism evidence="4 5">
    <name type="scientific">Helicostylum pulchrum</name>
    <dbReference type="NCBI Taxonomy" id="562976"/>
    <lineage>
        <taxon>Eukaryota</taxon>
        <taxon>Fungi</taxon>
        <taxon>Fungi incertae sedis</taxon>
        <taxon>Mucoromycota</taxon>
        <taxon>Mucoromycotina</taxon>
        <taxon>Mucoromycetes</taxon>
        <taxon>Mucorales</taxon>
        <taxon>Mucorineae</taxon>
        <taxon>Mucoraceae</taxon>
        <taxon>Helicostylum</taxon>
    </lineage>
</organism>
<dbReference type="Gene3D" id="1.10.1170.10">
    <property type="entry name" value="Inhibitor Of Apoptosis Protein (2mihbC-IAP-1), Chain A"/>
    <property type="match status" value="1"/>
</dbReference>
<evidence type="ECO:0000313" key="5">
    <source>
        <dbReference type="Proteomes" id="UP001476247"/>
    </source>
</evidence>
<keyword evidence="1" id="KW-0479">Metal-binding</keyword>
<feature type="region of interest" description="Disordered" evidence="3">
    <location>
        <begin position="182"/>
        <end position="260"/>
    </location>
</feature>
<dbReference type="SMART" id="SM00238">
    <property type="entry name" value="BIR"/>
    <property type="match status" value="1"/>
</dbReference>